<evidence type="ECO:0008006" key="4">
    <source>
        <dbReference type="Google" id="ProtNLM"/>
    </source>
</evidence>
<name>A0A8T0GWJ5_CERPU</name>
<accession>A0A8T0GWJ5</accession>
<organism evidence="2 3">
    <name type="scientific">Ceratodon purpureus</name>
    <name type="common">Fire moss</name>
    <name type="synonym">Dicranum purpureum</name>
    <dbReference type="NCBI Taxonomy" id="3225"/>
    <lineage>
        <taxon>Eukaryota</taxon>
        <taxon>Viridiplantae</taxon>
        <taxon>Streptophyta</taxon>
        <taxon>Embryophyta</taxon>
        <taxon>Bryophyta</taxon>
        <taxon>Bryophytina</taxon>
        <taxon>Bryopsida</taxon>
        <taxon>Dicranidae</taxon>
        <taxon>Pseudoditrichales</taxon>
        <taxon>Ditrichaceae</taxon>
        <taxon>Ceratodon</taxon>
    </lineage>
</organism>
<reference evidence="2" key="1">
    <citation type="submission" date="2020-06" db="EMBL/GenBank/DDBJ databases">
        <title>WGS assembly of Ceratodon purpureus strain R40.</title>
        <authorList>
            <person name="Carey S.B."/>
            <person name="Jenkins J."/>
            <person name="Shu S."/>
            <person name="Lovell J.T."/>
            <person name="Sreedasyam A."/>
            <person name="Maumus F."/>
            <person name="Tiley G.P."/>
            <person name="Fernandez-Pozo N."/>
            <person name="Barry K."/>
            <person name="Chen C."/>
            <person name="Wang M."/>
            <person name="Lipzen A."/>
            <person name="Daum C."/>
            <person name="Saski C.A."/>
            <person name="Payton A.C."/>
            <person name="Mcbreen J.C."/>
            <person name="Conrad R.E."/>
            <person name="Kollar L.M."/>
            <person name="Olsson S."/>
            <person name="Huttunen S."/>
            <person name="Landis J.B."/>
            <person name="Wickett N.J."/>
            <person name="Johnson M.G."/>
            <person name="Rensing S.A."/>
            <person name="Grimwood J."/>
            <person name="Schmutz J."/>
            <person name="Mcdaniel S.F."/>
        </authorList>
    </citation>
    <scope>NUCLEOTIDE SEQUENCE</scope>
    <source>
        <strain evidence="2">R40</strain>
    </source>
</reference>
<protein>
    <recommendedName>
        <fullName evidence="4">Secreted protein</fullName>
    </recommendedName>
</protein>
<evidence type="ECO:0000256" key="1">
    <source>
        <dbReference type="SAM" id="SignalP"/>
    </source>
</evidence>
<dbReference type="Proteomes" id="UP000822688">
    <property type="component" value="Chromosome 8"/>
</dbReference>
<dbReference type="AlphaFoldDB" id="A0A8T0GWJ5"/>
<keyword evidence="3" id="KW-1185">Reference proteome</keyword>
<evidence type="ECO:0000313" key="3">
    <source>
        <dbReference type="Proteomes" id="UP000822688"/>
    </source>
</evidence>
<gene>
    <name evidence="2" type="ORF">KC19_8G017900</name>
</gene>
<keyword evidence="1" id="KW-0732">Signal</keyword>
<proteinExistence type="predicted"/>
<feature type="chain" id="PRO_5035752403" description="Secreted protein" evidence="1">
    <location>
        <begin position="16"/>
        <end position="72"/>
    </location>
</feature>
<evidence type="ECO:0000313" key="2">
    <source>
        <dbReference type="EMBL" id="KAG0563273.1"/>
    </source>
</evidence>
<feature type="signal peptide" evidence="1">
    <location>
        <begin position="1"/>
        <end position="15"/>
    </location>
</feature>
<comment type="caution">
    <text evidence="2">The sequence shown here is derived from an EMBL/GenBank/DDBJ whole genome shotgun (WGS) entry which is preliminary data.</text>
</comment>
<dbReference type="EMBL" id="CM026429">
    <property type="protein sequence ID" value="KAG0563273.1"/>
    <property type="molecule type" value="Genomic_DNA"/>
</dbReference>
<sequence length="72" mass="8075">MLMFIGRICLVLVASESLKRGNLLQFSVSWECSGVCAEMVLGFLVYDYCPRNGRKSVSDGSDRALWLSLRLL</sequence>